<comment type="function">
    <text evidence="1">Transcriptional repressor of xylose-utilizing enzymes.</text>
</comment>
<accession>A0A940WQB4</accession>
<dbReference type="InterPro" id="IPR036390">
    <property type="entry name" value="WH_DNA-bd_sf"/>
</dbReference>
<gene>
    <name evidence="4" type="ORF">J7W16_01820</name>
</gene>
<proteinExistence type="inferred from homology"/>
<dbReference type="PANTHER" id="PTHR18964:SF149">
    <property type="entry name" value="BIFUNCTIONAL UDP-N-ACETYLGLUCOSAMINE 2-EPIMERASE_N-ACETYLMANNOSAMINE KINASE"/>
    <property type="match status" value="1"/>
</dbReference>
<dbReference type="GO" id="GO:0003700">
    <property type="term" value="F:DNA-binding transcription factor activity"/>
    <property type="evidence" value="ECO:0007669"/>
    <property type="project" value="InterPro"/>
</dbReference>
<dbReference type="PANTHER" id="PTHR18964">
    <property type="entry name" value="ROK (REPRESSOR, ORF, KINASE) FAMILY"/>
    <property type="match status" value="1"/>
</dbReference>
<keyword evidence="3" id="KW-0119">Carbohydrate metabolism</keyword>
<keyword evidence="5" id="KW-1185">Reference proteome</keyword>
<evidence type="ECO:0000256" key="3">
    <source>
        <dbReference type="ARBA" id="ARBA00022629"/>
    </source>
</evidence>
<dbReference type="Proteomes" id="UP000678228">
    <property type="component" value="Unassembled WGS sequence"/>
</dbReference>
<dbReference type="InterPro" id="IPR049874">
    <property type="entry name" value="ROK_cs"/>
</dbReference>
<evidence type="ECO:0000313" key="4">
    <source>
        <dbReference type="EMBL" id="MBP3949853.1"/>
    </source>
</evidence>
<dbReference type="SUPFAM" id="SSF53067">
    <property type="entry name" value="Actin-like ATPase domain"/>
    <property type="match status" value="1"/>
</dbReference>
<dbReference type="EMBL" id="JAGKSQ010000001">
    <property type="protein sequence ID" value="MBP3949853.1"/>
    <property type="molecule type" value="Genomic_DNA"/>
</dbReference>
<dbReference type="SUPFAM" id="SSF46785">
    <property type="entry name" value="Winged helix' DNA-binding domain"/>
    <property type="match status" value="1"/>
</dbReference>
<evidence type="ECO:0000313" key="5">
    <source>
        <dbReference type="Proteomes" id="UP000678228"/>
    </source>
</evidence>
<dbReference type="CDD" id="cd24076">
    <property type="entry name" value="ASKHA_ATPase_ROK_BsXylR-like"/>
    <property type="match status" value="1"/>
</dbReference>
<dbReference type="GO" id="GO:0042732">
    <property type="term" value="P:D-xylose metabolic process"/>
    <property type="evidence" value="ECO:0007669"/>
    <property type="project" value="UniProtKB-KW"/>
</dbReference>
<name>A0A940WQB4_9BACI</name>
<dbReference type="Gene3D" id="3.30.420.40">
    <property type="match status" value="2"/>
</dbReference>
<keyword evidence="3" id="KW-0859">Xylose metabolism</keyword>
<reference evidence="4" key="1">
    <citation type="submission" date="2021-03" db="EMBL/GenBank/DDBJ databases">
        <title>Bacillus suaedae sp. nov., isolated from Suaeda aralocaspica.</title>
        <authorList>
            <person name="Lei R.F.R."/>
        </authorList>
    </citation>
    <scope>NUCLEOTIDE SEQUENCE</scope>
    <source>
        <strain evidence="4">YZJH907-2</strain>
    </source>
</reference>
<dbReference type="Pfam" id="PF13412">
    <property type="entry name" value="HTH_24"/>
    <property type="match status" value="1"/>
</dbReference>
<dbReference type="InterPro" id="IPR043129">
    <property type="entry name" value="ATPase_NBD"/>
</dbReference>
<dbReference type="Pfam" id="PF00480">
    <property type="entry name" value="ROK"/>
    <property type="match status" value="1"/>
</dbReference>
<comment type="similarity">
    <text evidence="2">Belongs to the ROK (NagC/XylR) family.</text>
</comment>
<evidence type="ECO:0000256" key="1">
    <source>
        <dbReference type="ARBA" id="ARBA00002486"/>
    </source>
</evidence>
<dbReference type="InterPro" id="IPR000600">
    <property type="entry name" value="ROK"/>
</dbReference>
<organism evidence="4 5">
    <name type="scientific">Halalkalibacter suaedae</name>
    <dbReference type="NCBI Taxonomy" id="2822140"/>
    <lineage>
        <taxon>Bacteria</taxon>
        <taxon>Bacillati</taxon>
        <taxon>Bacillota</taxon>
        <taxon>Bacilli</taxon>
        <taxon>Bacillales</taxon>
        <taxon>Bacillaceae</taxon>
        <taxon>Halalkalibacter</taxon>
    </lineage>
</organism>
<sequence>MKTINKSNILNMIRTYGPISRSEIAKKTKLTPPTITNIVSELIESNLVRESEIGISKGGRKPILLTINAEHSFIIGIDVGGHHVRAIMADLNAEIVVQHRTSLPDNLTNDYLLQALIEVVQTIINKANVSKEKIIGIGVGMHGIVNYQEGIAVFAPNFHLSDVPIKSFLEDVFQLPTYVENDARALALGETWFGHGQGIENVVCVNVGIGIGAGIVINNRLFHGQHNIAGEIGHMIVDINGVECSCGSYGCLQTMAGGRSLRDRVIKEISLGRKTLIVNKVKNDLTKITGALIHECAIEGDALSTEVLKEVGSFLGIGVTNLINLINPTKVIIGGGVSKAENYILEPLSAVVKQRALTPKARETEIVLSKLGDNGTVIGAVTLVLQNVFSPNLEK</sequence>
<evidence type="ECO:0000256" key="2">
    <source>
        <dbReference type="ARBA" id="ARBA00006479"/>
    </source>
</evidence>
<dbReference type="InterPro" id="IPR036388">
    <property type="entry name" value="WH-like_DNA-bd_sf"/>
</dbReference>
<dbReference type="AlphaFoldDB" id="A0A940WQB4"/>
<dbReference type="Gene3D" id="1.10.10.10">
    <property type="entry name" value="Winged helix-like DNA-binding domain superfamily/Winged helix DNA-binding domain"/>
    <property type="match status" value="1"/>
</dbReference>
<comment type="caution">
    <text evidence="4">The sequence shown here is derived from an EMBL/GenBank/DDBJ whole genome shotgun (WGS) entry which is preliminary data.</text>
</comment>
<dbReference type="PROSITE" id="PS01125">
    <property type="entry name" value="ROK"/>
    <property type="match status" value="1"/>
</dbReference>
<protein>
    <submittedName>
        <fullName evidence="4">ROK family transcriptional regulator</fullName>
    </submittedName>
</protein>